<feature type="non-terminal residue" evidence="2">
    <location>
        <position position="1"/>
    </location>
</feature>
<proteinExistence type="predicted"/>
<evidence type="ECO:0000256" key="1">
    <source>
        <dbReference type="SAM" id="MobiDB-lite"/>
    </source>
</evidence>
<feature type="region of interest" description="Disordered" evidence="1">
    <location>
        <begin position="1"/>
        <end position="20"/>
    </location>
</feature>
<comment type="caution">
    <text evidence="2">The sequence shown here is derived from an EMBL/GenBank/DDBJ whole genome shotgun (WGS) entry which is preliminary data.</text>
</comment>
<protein>
    <submittedName>
        <fullName evidence="2">Uncharacterized protein</fullName>
    </submittedName>
</protein>
<dbReference type="GeneID" id="85413362"/>
<dbReference type="Proteomes" id="UP001227543">
    <property type="component" value="Unassembled WGS sequence"/>
</dbReference>
<gene>
    <name evidence="2" type="ORF">CTAM01_13119</name>
</gene>
<keyword evidence="3" id="KW-1185">Reference proteome</keyword>
<accession>A0ABQ9QSW4</accession>
<evidence type="ECO:0000313" key="3">
    <source>
        <dbReference type="Proteomes" id="UP001227543"/>
    </source>
</evidence>
<evidence type="ECO:0000313" key="2">
    <source>
        <dbReference type="EMBL" id="KAK1484013.1"/>
    </source>
</evidence>
<reference evidence="2 3" key="1">
    <citation type="submission" date="2016-10" db="EMBL/GenBank/DDBJ databases">
        <title>The genome sequence of Colletotrichum fioriniae PJ7.</title>
        <authorList>
            <person name="Baroncelli R."/>
        </authorList>
    </citation>
    <scope>NUCLEOTIDE SEQUENCE [LARGE SCALE GENOMIC DNA]</scope>
    <source>
        <strain evidence="2 3">Tom-12</strain>
    </source>
</reference>
<sequence length="181" mass="20700">SIKPFPPTAKAPTQHQLSRVKHSTLGKETIYVVDIRQQPSHDRLGDHFFGIRCSLRPQGTHERPSSMHSVCVSPGDESTPSRVGLCTEYSHGPIWRDSTLSTLSLAFPASPCSGLRMRPFSSPDQLLHRMLYLTSLTRSRPWAIIRLGERHCLAWSMTVWARVRRIRHRQHQLFTRMAPKN</sequence>
<organism evidence="2 3">
    <name type="scientific">Colletotrichum tamarilloi</name>
    <dbReference type="NCBI Taxonomy" id="1209934"/>
    <lineage>
        <taxon>Eukaryota</taxon>
        <taxon>Fungi</taxon>
        <taxon>Dikarya</taxon>
        <taxon>Ascomycota</taxon>
        <taxon>Pezizomycotina</taxon>
        <taxon>Sordariomycetes</taxon>
        <taxon>Hypocreomycetidae</taxon>
        <taxon>Glomerellales</taxon>
        <taxon>Glomerellaceae</taxon>
        <taxon>Colletotrichum</taxon>
        <taxon>Colletotrichum acutatum species complex</taxon>
    </lineage>
</organism>
<dbReference type="EMBL" id="MLFU01000089">
    <property type="protein sequence ID" value="KAK1484013.1"/>
    <property type="molecule type" value="Genomic_DNA"/>
</dbReference>
<name>A0ABQ9QSW4_9PEZI</name>
<dbReference type="RefSeq" id="XP_060376268.1">
    <property type="nucleotide sequence ID" value="XM_060529124.1"/>
</dbReference>